<dbReference type="Gene3D" id="1.10.10.60">
    <property type="entry name" value="Homeodomain-like"/>
    <property type="match status" value="3"/>
</dbReference>
<dbReference type="GO" id="GO:0003700">
    <property type="term" value="F:DNA-binding transcription factor activity"/>
    <property type="evidence" value="ECO:0007669"/>
    <property type="project" value="InterPro"/>
</dbReference>
<protein>
    <submittedName>
        <fullName evidence="5">HTH-type transcriptional activator RhaS</fullName>
    </submittedName>
</protein>
<dbReference type="InterPro" id="IPR009057">
    <property type="entry name" value="Homeodomain-like_sf"/>
</dbReference>
<gene>
    <name evidence="5" type="primary">rhaS_2</name>
    <name evidence="5" type="ORF">CAFE_27960</name>
</gene>
<organism evidence="5 6">
    <name type="scientific">Caproicibacter fermentans</name>
    <dbReference type="NCBI Taxonomy" id="2576756"/>
    <lineage>
        <taxon>Bacteria</taxon>
        <taxon>Bacillati</taxon>
        <taxon>Bacillota</taxon>
        <taxon>Clostridia</taxon>
        <taxon>Eubacteriales</taxon>
        <taxon>Acutalibacteraceae</taxon>
        <taxon>Caproicibacter</taxon>
    </lineage>
</organism>
<feature type="domain" description="HTH araC/xylS-type" evidence="4">
    <location>
        <begin position="312"/>
        <end position="410"/>
    </location>
</feature>
<dbReference type="PROSITE" id="PS01124">
    <property type="entry name" value="HTH_ARAC_FAMILY_2"/>
    <property type="match status" value="2"/>
</dbReference>
<accession>A0A6N8I2D5</accession>
<reference evidence="5 6" key="1">
    <citation type="submission" date="2019-09" db="EMBL/GenBank/DDBJ databases">
        <title>Genome sequence of Clostridium sp. EA1.</title>
        <authorList>
            <person name="Poehlein A."/>
            <person name="Bengelsdorf F.R."/>
            <person name="Daniel R."/>
        </authorList>
    </citation>
    <scope>NUCLEOTIDE SEQUENCE [LARGE SCALE GENOMIC DNA]</scope>
    <source>
        <strain evidence="5 6">EA1</strain>
    </source>
</reference>
<evidence type="ECO:0000256" key="3">
    <source>
        <dbReference type="ARBA" id="ARBA00023163"/>
    </source>
</evidence>
<keyword evidence="3" id="KW-0804">Transcription</keyword>
<evidence type="ECO:0000256" key="2">
    <source>
        <dbReference type="ARBA" id="ARBA00023125"/>
    </source>
</evidence>
<dbReference type="RefSeq" id="WP_066648435.1">
    <property type="nucleotide sequence ID" value="NZ_VWXL01000081.1"/>
</dbReference>
<dbReference type="EMBL" id="VWXL01000081">
    <property type="protein sequence ID" value="MVB12065.1"/>
    <property type="molecule type" value="Genomic_DNA"/>
</dbReference>
<evidence type="ECO:0000259" key="4">
    <source>
        <dbReference type="PROSITE" id="PS01124"/>
    </source>
</evidence>
<dbReference type="Pfam" id="PF12833">
    <property type="entry name" value="HTH_18"/>
    <property type="match status" value="2"/>
</dbReference>
<dbReference type="PANTHER" id="PTHR43280">
    <property type="entry name" value="ARAC-FAMILY TRANSCRIPTIONAL REGULATOR"/>
    <property type="match status" value="1"/>
</dbReference>
<evidence type="ECO:0000256" key="1">
    <source>
        <dbReference type="ARBA" id="ARBA00023015"/>
    </source>
</evidence>
<dbReference type="Proteomes" id="UP000469440">
    <property type="component" value="Unassembled WGS sequence"/>
</dbReference>
<comment type="caution">
    <text evidence="5">The sequence shown here is derived from an EMBL/GenBank/DDBJ whole genome shotgun (WGS) entry which is preliminary data.</text>
</comment>
<proteinExistence type="predicted"/>
<feature type="domain" description="HTH araC/xylS-type" evidence="4">
    <location>
        <begin position="197"/>
        <end position="295"/>
    </location>
</feature>
<dbReference type="GO" id="GO:0043565">
    <property type="term" value="F:sequence-specific DNA binding"/>
    <property type="evidence" value="ECO:0007669"/>
    <property type="project" value="InterPro"/>
</dbReference>
<evidence type="ECO:0000313" key="5">
    <source>
        <dbReference type="EMBL" id="MVB12065.1"/>
    </source>
</evidence>
<dbReference type="InterPro" id="IPR037923">
    <property type="entry name" value="HTH-like"/>
</dbReference>
<dbReference type="SUPFAM" id="SSF46689">
    <property type="entry name" value="Homeodomain-like"/>
    <property type="match status" value="2"/>
</dbReference>
<keyword evidence="2" id="KW-0238">DNA-binding</keyword>
<dbReference type="SUPFAM" id="SSF51215">
    <property type="entry name" value="Regulatory protein AraC"/>
    <property type="match status" value="1"/>
</dbReference>
<dbReference type="SMART" id="SM00342">
    <property type="entry name" value="HTH_ARAC"/>
    <property type="match status" value="2"/>
</dbReference>
<sequence>MPEIVEMQTPYCSNLDKRKLCSFDLEVIEGPTKPLLHEASRFLLINKGKGKIRIQNTEYDLEPGSFVAILPWEISEVPEVSETLQYYILVYRFDMINEIIKSFYNSDNQPMDVIHMICENQVVHCDKEQMAEVQNIFSIIRNEVGVESTIEPIHPKALSNIYINNQLVNLIVLFIRIGEKDQLFSQREAQNLNIDRCGIFRYIYTHLNKKLNLKTLSKTFYLSESSISLYVKQVTGLSFSNLIDEMRVAKTINYLLYTDFTLEELAGILGYVDASHVSKVFAARIGMKANEYRKTYQKVSDICKVRESQKAYAIVAYIYRNSRDELTAKSVAKNFHISVIDLHQILMYEVEKNFEDFLNYIRVNQSCKLLLQSNKSIIDVAIEVGYNTEKTFTRNFLKFKMMTPGIFRNNVTYQQTGLSVDAEKILTERGRGQKPGLTIERG</sequence>
<keyword evidence="6" id="KW-1185">Reference proteome</keyword>
<dbReference type="PANTHER" id="PTHR43280:SF2">
    <property type="entry name" value="HTH-TYPE TRANSCRIPTIONAL REGULATOR EXSA"/>
    <property type="match status" value="1"/>
</dbReference>
<evidence type="ECO:0000313" key="6">
    <source>
        <dbReference type="Proteomes" id="UP000469440"/>
    </source>
</evidence>
<name>A0A6N8I2D5_9FIRM</name>
<keyword evidence="1" id="KW-0805">Transcription regulation</keyword>
<dbReference type="AlphaFoldDB" id="A0A6N8I2D5"/>
<dbReference type="InterPro" id="IPR018060">
    <property type="entry name" value="HTH_AraC"/>
</dbReference>